<reference evidence="1" key="1">
    <citation type="submission" date="2023-07" db="EMBL/GenBank/DDBJ databases">
        <title>Genome content predicts the carbon catabolic preferences of heterotrophic bacteria.</title>
        <authorList>
            <person name="Gralka M."/>
        </authorList>
    </citation>
    <scope>NUCLEOTIDE SEQUENCE</scope>
    <source>
        <strain evidence="1">5G01</strain>
    </source>
</reference>
<organism evidence="1 2">
    <name type="scientific">Neptunomonas phycophila</name>
    <dbReference type="NCBI Taxonomy" id="1572645"/>
    <lineage>
        <taxon>Bacteria</taxon>
        <taxon>Pseudomonadati</taxon>
        <taxon>Pseudomonadota</taxon>
        <taxon>Gammaproteobacteria</taxon>
        <taxon>Oceanospirillales</taxon>
        <taxon>Oceanospirillaceae</taxon>
        <taxon>Neptunomonas</taxon>
    </lineage>
</organism>
<proteinExistence type="predicted"/>
<dbReference type="InterPro" id="IPR052931">
    <property type="entry name" value="Prophage_regulatory_activator"/>
</dbReference>
<dbReference type="Gene3D" id="1.10.238.160">
    <property type="match status" value="1"/>
</dbReference>
<sequence length="67" mass="7642">MKLIRMKNVQEVTGLSRSYIYSLTKQGLFPSSVSLTAQGTAKGWVESEVQDWINQRIEEREVNPNAK</sequence>
<accession>A0ABT9EY64</accession>
<dbReference type="PANTHER" id="PTHR36154:SF1">
    <property type="entry name" value="DNA-BINDING TRANSCRIPTIONAL ACTIVATOR ALPA"/>
    <property type="match status" value="1"/>
</dbReference>
<name>A0ABT9EY64_9GAMM</name>
<dbReference type="Pfam" id="PF05930">
    <property type="entry name" value="Phage_AlpA"/>
    <property type="match status" value="1"/>
</dbReference>
<comment type="caution">
    <text evidence="1">The sequence shown here is derived from an EMBL/GenBank/DDBJ whole genome shotgun (WGS) entry which is preliminary data.</text>
</comment>
<dbReference type="InterPro" id="IPR010260">
    <property type="entry name" value="AlpA"/>
</dbReference>
<keyword evidence="2" id="KW-1185">Reference proteome</keyword>
<gene>
    <name evidence="1" type="ORF">Q8W30_15410</name>
</gene>
<dbReference type="PANTHER" id="PTHR36154">
    <property type="entry name" value="DNA-BINDING TRANSCRIPTIONAL ACTIVATOR ALPA"/>
    <property type="match status" value="1"/>
</dbReference>
<dbReference type="EMBL" id="JAUYVO010000012">
    <property type="protein sequence ID" value="MDP2523959.1"/>
    <property type="molecule type" value="Genomic_DNA"/>
</dbReference>
<evidence type="ECO:0000313" key="1">
    <source>
        <dbReference type="EMBL" id="MDP2523959.1"/>
    </source>
</evidence>
<evidence type="ECO:0000313" key="2">
    <source>
        <dbReference type="Proteomes" id="UP001177341"/>
    </source>
</evidence>
<dbReference type="Proteomes" id="UP001177341">
    <property type="component" value="Unassembled WGS sequence"/>
</dbReference>
<dbReference type="RefSeq" id="WP_305451107.1">
    <property type="nucleotide sequence ID" value="NZ_JAUYVO010000012.1"/>
</dbReference>
<protein>
    <submittedName>
        <fullName evidence="1">AlpA family phage regulatory protein</fullName>
    </submittedName>
</protein>